<comment type="subcellular location">
    <subcellularLocation>
        <location evidence="2">Nucleus</location>
    </subcellularLocation>
</comment>
<evidence type="ECO:0000256" key="4">
    <source>
        <dbReference type="ARBA" id="ARBA00022722"/>
    </source>
</evidence>
<gene>
    <name evidence="9" type="ORF">ABMA28_000346</name>
</gene>
<evidence type="ECO:0000256" key="7">
    <source>
        <dbReference type="ARBA" id="ARBA00023242"/>
    </source>
</evidence>
<dbReference type="Pfam" id="PF13359">
    <property type="entry name" value="DDE_Tnp_4"/>
    <property type="match status" value="1"/>
</dbReference>
<organism evidence="9 10">
    <name type="scientific">Loxostege sticticalis</name>
    <name type="common">Beet webworm moth</name>
    <dbReference type="NCBI Taxonomy" id="481309"/>
    <lineage>
        <taxon>Eukaryota</taxon>
        <taxon>Metazoa</taxon>
        <taxon>Ecdysozoa</taxon>
        <taxon>Arthropoda</taxon>
        <taxon>Hexapoda</taxon>
        <taxon>Insecta</taxon>
        <taxon>Pterygota</taxon>
        <taxon>Neoptera</taxon>
        <taxon>Endopterygota</taxon>
        <taxon>Lepidoptera</taxon>
        <taxon>Glossata</taxon>
        <taxon>Ditrysia</taxon>
        <taxon>Pyraloidea</taxon>
        <taxon>Crambidae</taxon>
        <taxon>Pyraustinae</taxon>
        <taxon>Loxostege</taxon>
    </lineage>
</organism>
<keyword evidence="5" id="KW-0479">Metal-binding</keyword>
<keyword evidence="6" id="KW-0378">Hydrolase</keyword>
<dbReference type="InterPro" id="IPR027806">
    <property type="entry name" value="HARBI1_dom"/>
</dbReference>
<dbReference type="GO" id="GO:0004518">
    <property type="term" value="F:nuclease activity"/>
    <property type="evidence" value="ECO:0007669"/>
    <property type="project" value="UniProtKB-KW"/>
</dbReference>
<evidence type="ECO:0000259" key="8">
    <source>
        <dbReference type="Pfam" id="PF13359"/>
    </source>
</evidence>
<evidence type="ECO:0000256" key="2">
    <source>
        <dbReference type="ARBA" id="ARBA00004123"/>
    </source>
</evidence>
<evidence type="ECO:0000256" key="1">
    <source>
        <dbReference type="ARBA" id="ARBA00001968"/>
    </source>
</evidence>
<sequence length="357" mass="41614">MSLKRNYSYFFDTNNLDDCGSELRNSYENSAVESSKEDEGPTIHKVFNLNLDAYKWQHIQPISTLTVRNQLKSKIKYQNKYVLSKHEWTHLLREETWNQTKIPCSLAFQSHSIKYGERITCFGQCTECNAEIKIKLQLLFGNWNVLKDTYMPIPNVAQWKNISERFSLLRSLPHCIGALDGKHIRIEKVPNSGSSNLNYKLFHSVVLIACSDAKGLFTLIECGYARRNSDGGIFRASAIKQWLQNAHNIPSPSRLPNDDKDFTYYFVGDEAFPLLRYLMRPYAKRTLDNKKRVFNYRLSRGRKTIECAFGMMSEKFASTCILQNFVRSREAYNLRDYLANYFISPHAAVPWQWNYIL</sequence>
<keyword evidence="7" id="KW-0539">Nucleus</keyword>
<dbReference type="PANTHER" id="PTHR22930">
    <property type="match status" value="1"/>
</dbReference>
<dbReference type="PANTHER" id="PTHR22930:SF269">
    <property type="entry name" value="NUCLEASE HARBI1-LIKE PROTEIN"/>
    <property type="match status" value="1"/>
</dbReference>
<evidence type="ECO:0000256" key="3">
    <source>
        <dbReference type="ARBA" id="ARBA00006958"/>
    </source>
</evidence>
<feature type="domain" description="DDE Tnp4" evidence="8">
    <location>
        <begin position="179"/>
        <end position="319"/>
    </location>
</feature>
<dbReference type="GO" id="GO:0046872">
    <property type="term" value="F:metal ion binding"/>
    <property type="evidence" value="ECO:0007669"/>
    <property type="project" value="UniProtKB-KW"/>
</dbReference>
<evidence type="ECO:0000256" key="5">
    <source>
        <dbReference type="ARBA" id="ARBA00022723"/>
    </source>
</evidence>
<protein>
    <recommendedName>
        <fullName evidence="8">DDE Tnp4 domain-containing protein</fullName>
    </recommendedName>
</protein>
<name>A0ABD0TRY9_LOXSC</name>
<evidence type="ECO:0000313" key="9">
    <source>
        <dbReference type="EMBL" id="KAL0852106.1"/>
    </source>
</evidence>
<proteinExistence type="inferred from homology"/>
<accession>A0ABD0TRY9</accession>
<comment type="similarity">
    <text evidence="3">Belongs to the HARBI1 family.</text>
</comment>
<dbReference type="AlphaFoldDB" id="A0ABD0TRY9"/>
<keyword evidence="4" id="KW-0540">Nuclease</keyword>
<comment type="cofactor">
    <cofactor evidence="1">
        <name>a divalent metal cation</name>
        <dbReference type="ChEBI" id="CHEBI:60240"/>
    </cofactor>
</comment>
<dbReference type="Proteomes" id="UP001549921">
    <property type="component" value="Unassembled WGS sequence"/>
</dbReference>
<dbReference type="GO" id="GO:0016787">
    <property type="term" value="F:hydrolase activity"/>
    <property type="evidence" value="ECO:0007669"/>
    <property type="project" value="UniProtKB-KW"/>
</dbReference>
<evidence type="ECO:0000256" key="6">
    <source>
        <dbReference type="ARBA" id="ARBA00022801"/>
    </source>
</evidence>
<evidence type="ECO:0000313" key="10">
    <source>
        <dbReference type="Proteomes" id="UP001549921"/>
    </source>
</evidence>
<dbReference type="EMBL" id="JBEDNZ010000001">
    <property type="protein sequence ID" value="KAL0852106.1"/>
    <property type="molecule type" value="Genomic_DNA"/>
</dbReference>
<comment type="caution">
    <text evidence="9">The sequence shown here is derived from an EMBL/GenBank/DDBJ whole genome shotgun (WGS) entry which is preliminary data.</text>
</comment>
<reference evidence="9 10" key="1">
    <citation type="submission" date="2024-06" db="EMBL/GenBank/DDBJ databases">
        <title>A chromosome-level genome assembly of beet webworm, Loxostege sticticalis.</title>
        <authorList>
            <person name="Zhang Y."/>
        </authorList>
    </citation>
    <scope>NUCLEOTIDE SEQUENCE [LARGE SCALE GENOMIC DNA]</scope>
    <source>
        <strain evidence="9">AQ028</strain>
        <tissue evidence="9">Male pupae</tissue>
    </source>
</reference>
<dbReference type="InterPro" id="IPR045249">
    <property type="entry name" value="HARBI1-like"/>
</dbReference>
<dbReference type="GO" id="GO:0005634">
    <property type="term" value="C:nucleus"/>
    <property type="evidence" value="ECO:0007669"/>
    <property type="project" value="UniProtKB-SubCell"/>
</dbReference>